<comment type="caution">
    <text evidence="1">The sequence shown here is derived from an EMBL/GenBank/DDBJ whole genome shotgun (WGS) entry which is preliminary data.</text>
</comment>
<dbReference type="AlphaFoldDB" id="A0A9P6PWD5"/>
<name>A0A9P6PWD5_9FUNG</name>
<dbReference type="Gene3D" id="3.80.10.10">
    <property type="entry name" value="Ribonuclease Inhibitor"/>
    <property type="match status" value="1"/>
</dbReference>
<accession>A0A9P6PWD5</accession>
<dbReference type="OrthoDB" id="2422403at2759"/>
<reference evidence="1" key="1">
    <citation type="journal article" date="2020" name="Fungal Divers.">
        <title>Resolving the Mortierellaceae phylogeny through synthesis of multi-gene phylogenetics and phylogenomics.</title>
        <authorList>
            <person name="Vandepol N."/>
            <person name="Liber J."/>
            <person name="Desiro A."/>
            <person name="Na H."/>
            <person name="Kennedy M."/>
            <person name="Barry K."/>
            <person name="Grigoriev I.V."/>
            <person name="Miller A.N."/>
            <person name="O'Donnell K."/>
            <person name="Stajich J.E."/>
            <person name="Bonito G."/>
        </authorList>
    </citation>
    <scope>NUCLEOTIDE SEQUENCE</scope>
    <source>
        <strain evidence="1">KOD948</strain>
    </source>
</reference>
<protein>
    <submittedName>
        <fullName evidence="1">Uncharacterized protein</fullName>
    </submittedName>
</protein>
<dbReference type="EMBL" id="JAAAJA010000429">
    <property type="protein sequence ID" value="KAG0253942.1"/>
    <property type="molecule type" value="Genomic_DNA"/>
</dbReference>
<organism evidence="1 2">
    <name type="scientific">Mortierella polycephala</name>
    <dbReference type="NCBI Taxonomy" id="41804"/>
    <lineage>
        <taxon>Eukaryota</taxon>
        <taxon>Fungi</taxon>
        <taxon>Fungi incertae sedis</taxon>
        <taxon>Mucoromycota</taxon>
        <taxon>Mortierellomycotina</taxon>
        <taxon>Mortierellomycetes</taxon>
        <taxon>Mortierellales</taxon>
        <taxon>Mortierellaceae</taxon>
        <taxon>Mortierella</taxon>
    </lineage>
</organism>
<dbReference type="SUPFAM" id="SSF52047">
    <property type="entry name" value="RNI-like"/>
    <property type="match status" value="1"/>
</dbReference>
<evidence type="ECO:0000313" key="1">
    <source>
        <dbReference type="EMBL" id="KAG0253942.1"/>
    </source>
</evidence>
<dbReference type="Proteomes" id="UP000726737">
    <property type="component" value="Unassembled WGS sequence"/>
</dbReference>
<gene>
    <name evidence="1" type="ORF">BG011_006049</name>
</gene>
<evidence type="ECO:0000313" key="2">
    <source>
        <dbReference type="Proteomes" id="UP000726737"/>
    </source>
</evidence>
<dbReference type="InterPro" id="IPR032675">
    <property type="entry name" value="LRR_dom_sf"/>
</dbReference>
<keyword evidence="2" id="KW-1185">Reference proteome</keyword>
<proteinExistence type="predicted"/>
<sequence length="494" mass="55954">MHFNLDIPEITVSEAISINGQDDESTIAANTKLLKPKTRTFVREQRLFDEIVAAFGPHLTDLSIKQDVFCKLSKSGGQSSPNFLTVPDPSATAVLPFVSGPSVQLVASTQVPKHIPRVILSQSSQIFHSLHLPWLREIKVLFRATADEPFFLFGPKAYNLSSNAPLMSTLAITPRTVDFSLCETLEKIWIEDLDHIGRPHVLHQRKQKWRDNNTRILPFDQCQGVLLPTRLKSLTIIGFSADKFNFGWLRETSRLEYLCILGIQTHPRAYDIQGDKAAWGGVTSDTCGTFWQWQGASLPRLRHLTIHHSPTRHFRFGILQHCPRLEFLDIRGAPLHAIRLYEENTKFFIDVEQEKFSNVECCRLEVLFDHGASPENVLQQLGKVLESFLPNVVQLHLDGIPAGWLIELTTGPPSSPVNRSTLVKAAKLPRLERVLTSENMNARDVVKYGLVPCQRELTENIQLPTITFPSKGFQNGVIYVIQKKYWQRLITYAP</sequence>